<dbReference type="HOGENOM" id="CLU_2763058_0_0_1"/>
<keyword evidence="3" id="KW-1185">Reference proteome</keyword>
<proteinExistence type="predicted"/>
<dbReference type="InParanoid" id="D7TZJ7"/>
<name>D7TZJ7_VITVI</name>
<dbReference type="Proteomes" id="UP000009183">
    <property type="component" value="Chromosome 9"/>
</dbReference>
<dbReference type="AlphaFoldDB" id="D7TZJ7"/>
<feature type="region of interest" description="Disordered" evidence="1">
    <location>
        <begin position="1"/>
        <end position="30"/>
    </location>
</feature>
<evidence type="ECO:0000313" key="2">
    <source>
        <dbReference type="EMBL" id="CBI35793.3"/>
    </source>
</evidence>
<accession>D7TZJ7</accession>
<organism evidence="2 3">
    <name type="scientific">Vitis vinifera</name>
    <name type="common">Grape</name>
    <dbReference type="NCBI Taxonomy" id="29760"/>
    <lineage>
        <taxon>Eukaryota</taxon>
        <taxon>Viridiplantae</taxon>
        <taxon>Streptophyta</taxon>
        <taxon>Embryophyta</taxon>
        <taxon>Tracheophyta</taxon>
        <taxon>Spermatophyta</taxon>
        <taxon>Magnoliopsida</taxon>
        <taxon>eudicotyledons</taxon>
        <taxon>Gunneridae</taxon>
        <taxon>Pentapetalae</taxon>
        <taxon>rosids</taxon>
        <taxon>Vitales</taxon>
        <taxon>Vitaceae</taxon>
        <taxon>Viteae</taxon>
        <taxon>Vitis</taxon>
    </lineage>
</organism>
<dbReference type="PANTHER" id="PTHR48239:SF1">
    <property type="match status" value="1"/>
</dbReference>
<evidence type="ECO:0000313" key="3">
    <source>
        <dbReference type="Proteomes" id="UP000009183"/>
    </source>
</evidence>
<dbReference type="PANTHER" id="PTHR48239">
    <property type="match status" value="1"/>
</dbReference>
<dbReference type="PaxDb" id="29760-VIT_09s0002g00310.t01"/>
<protein>
    <submittedName>
        <fullName evidence="2">Uncharacterized protein</fullName>
    </submittedName>
</protein>
<dbReference type="EMBL" id="FN596494">
    <property type="protein sequence ID" value="CBI35793.3"/>
    <property type="molecule type" value="Genomic_DNA"/>
</dbReference>
<reference evidence="3" key="1">
    <citation type="journal article" date="2007" name="Nature">
        <title>The grapevine genome sequence suggests ancestral hexaploidization in major angiosperm phyla.</title>
        <authorList>
            <consortium name="The French-Italian Public Consortium for Grapevine Genome Characterization."/>
            <person name="Jaillon O."/>
            <person name="Aury J.-M."/>
            <person name="Noel B."/>
            <person name="Policriti A."/>
            <person name="Clepet C."/>
            <person name="Casagrande A."/>
            <person name="Choisne N."/>
            <person name="Aubourg S."/>
            <person name="Vitulo N."/>
            <person name="Jubin C."/>
            <person name="Vezzi A."/>
            <person name="Legeai F."/>
            <person name="Hugueney P."/>
            <person name="Dasilva C."/>
            <person name="Horner D."/>
            <person name="Mica E."/>
            <person name="Jublot D."/>
            <person name="Poulain J."/>
            <person name="Bruyere C."/>
            <person name="Billault A."/>
            <person name="Segurens B."/>
            <person name="Gouyvenoux M."/>
            <person name="Ugarte E."/>
            <person name="Cattonaro F."/>
            <person name="Anthouard V."/>
            <person name="Vico V."/>
            <person name="Del Fabbro C."/>
            <person name="Alaux M."/>
            <person name="Di Gaspero G."/>
            <person name="Dumas V."/>
            <person name="Felice N."/>
            <person name="Paillard S."/>
            <person name="Juman I."/>
            <person name="Moroldo M."/>
            <person name="Scalabrin S."/>
            <person name="Canaguier A."/>
            <person name="Le Clainche I."/>
            <person name="Malacrida G."/>
            <person name="Durand E."/>
            <person name="Pesole G."/>
            <person name="Laucou V."/>
            <person name="Chatelet P."/>
            <person name="Merdinoglu D."/>
            <person name="Delledonne M."/>
            <person name="Pezzotti M."/>
            <person name="Lecharny A."/>
            <person name="Scarpelli C."/>
            <person name="Artiguenave F."/>
            <person name="Pe M.E."/>
            <person name="Valle G."/>
            <person name="Morgante M."/>
            <person name="Caboche M."/>
            <person name="Adam-Blondon A.-F."/>
            <person name="Weissenbach J."/>
            <person name="Quetier F."/>
            <person name="Wincker P."/>
        </authorList>
    </citation>
    <scope>NUCLEOTIDE SEQUENCE [LARGE SCALE GENOMIC DNA]</scope>
    <source>
        <strain evidence="3">cv. Pinot noir / PN40024</strain>
    </source>
</reference>
<gene>
    <name evidence="2" type="ordered locus">VIT_09s0002g00310</name>
</gene>
<sequence>MTGIGTIEGTKETRTTTTNSSANILPKNRKLNPHRNRPLIISLLYIYKLAIFDPKLITTPIPSLYEERPF</sequence>
<evidence type="ECO:0000256" key="1">
    <source>
        <dbReference type="SAM" id="MobiDB-lite"/>
    </source>
</evidence>